<gene>
    <name evidence="1" type="ORF">AVEN_121148_1</name>
</gene>
<name>A0A4Y2E376_ARAVE</name>
<accession>A0A4Y2E376</accession>
<comment type="caution">
    <text evidence="1">The sequence shown here is derived from an EMBL/GenBank/DDBJ whole genome shotgun (WGS) entry which is preliminary data.</text>
</comment>
<keyword evidence="2" id="KW-1185">Reference proteome</keyword>
<reference evidence="1 2" key="1">
    <citation type="journal article" date="2019" name="Sci. Rep.">
        <title>Orb-weaving spider Araneus ventricosus genome elucidates the spidroin gene catalogue.</title>
        <authorList>
            <person name="Kono N."/>
            <person name="Nakamura H."/>
            <person name="Ohtoshi R."/>
            <person name="Moran D.A.P."/>
            <person name="Shinohara A."/>
            <person name="Yoshida Y."/>
            <person name="Fujiwara M."/>
            <person name="Mori M."/>
            <person name="Tomita M."/>
            <person name="Arakawa K."/>
        </authorList>
    </citation>
    <scope>NUCLEOTIDE SEQUENCE [LARGE SCALE GENOMIC DNA]</scope>
</reference>
<protein>
    <submittedName>
        <fullName evidence="1">Uncharacterized protein</fullName>
    </submittedName>
</protein>
<evidence type="ECO:0000313" key="1">
    <source>
        <dbReference type="EMBL" id="GBM22334.1"/>
    </source>
</evidence>
<dbReference type="Proteomes" id="UP000499080">
    <property type="component" value="Unassembled WGS sequence"/>
</dbReference>
<proteinExistence type="predicted"/>
<sequence>MSLNEIPITCHFSATSHGKSCIDGIGETIQRHVREVSRARKADRRTSLKFANDLKKVCTGINILYESEEQIEAVKAKLDEMWLTNAQEIKGMPGRKAHCFLSYASNVFYSLESNCERGTLFNFRSGDCVEKSGGCVEQSLQGEKNRKSETAVWTVDNVMQLYSMIMKNSTA</sequence>
<dbReference type="AlphaFoldDB" id="A0A4Y2E376"/>
<dbReference type="OrthoDB" id="7911103at2759"/>
<dbReference type="EMBL" id="BGPR01000478">
    <property type="protein sequence ID" value="GBM22334.1"/>
    <property type="molecule type" value="Genomic_DNA"/>
</dbReference>
<evidence type="ECO:0000313" key="2">
    <source>
        <dbReference type="Proteomes" id="UP000499080"/>
    </source>
</evidence>
<organism evidence="1 2">
    <name type="scientific">Araneus ventricosus</name>
    <name type="common">Orbweaver spider</name>
    <name type="synonym">Epeira ventricosa</name>
    <dbReference type="NCBI Taxonomy" id="182803"/>
    <lineage>
        <taxon>Eukaryota</taxon>
        <taxon>Metazoa</taxon>
        <taxon>Ecdysozoa</taxon>
        <taxon>Arthropoda</taxon>
        <taxon>Chelicerata</taxon>
        <taxon>Arachnida</taxon>
        <taxon>Araneae</taxon>
        <taxon>Araneomorphae</taxon>
        <taxon>Entelegynae</taxon>
        <taxon>Araneoidea</taxon>
        <taxon>Araneidae</taxon>
        <taxon>Araneus</taxon>
    </lineage>
</organism>